<comment type="caution">
    <text evidence="1">The sequence shown here is derived from an EMBL/GenBank/DDBJ whole genome shotgun (WGS) entry which is preliminary data.</text>
</comment>
<sequence length="168" mass="20008">MVKHLGFWKFEHRPILLEFSLKEKRYCGVNRFHHELCWEDKEDCKKVVRNSWHAADGRSNMQRVINRLGACSTSLKSWNGKNRLNMNKAIMAKKKDLVRLDGMDRVVDWKQRNSVEKDLDELLRCEETFWKQRSGVSWLKEGDCNTKFFHAKASSRRCFNRLRGLFDA</sequence>
<keyword evidence="2" id="KW-1185">Reference proteome</keyword>
<dbReference type="Proteomes" id="UP001281410">
    <property type="component" value="Unassembled WGS sequence"/>
</dbReference>
<gene>
    <name evidence="1" type="ORF">Dsin_028802</name>
</gene>
<protein>
    <submittedName>
        <fullName evidence="1">Uncharacterized protein</fullName>
    </submittedName>
</protein>
<evidence type="ECO:0000313" key="2">
    <source>
        <dbReference type="Proteomes" id="UP001281410"/>
    </source>
</evidence>
<name>A0AAD9ZSR2_9ROSI</name>
<organism evidence="1 2">
    <name type="scientific">Dipteronia sinensis</name>
    <dbReference type="NCBI Taxonomy" id="43782"/>
    <lineage>
        <taxon>Eukaryota</taxon>
        <taxon>Viridiplantae</taxon>
        <taxon>Streptophyta</taxon>
        <taxon>Embryophyta</taxon>
        <taxon>Tracheophyta</taxon>
        <taxon>Spermatophyta</taxon>
        <taxon>Magnoliopsida</taxon>
        <taxon>eudicotyledons</taxon>
        <taxon>Gunneridae</taxon>
        <taxon>Pentapetalae</taxon>
        <taxon>rosids</taxon>
        <taxon>malvids</taxon>
        <taxon>Sapindales</taxon>
        <taxon>Sapindaceae</taxon>
        <taxon>Hippocastanoideae</taxon>
        <taxon>Acereae</taxon>
        <taxon>Dipteronia</taxon>
    </lineage>
</organism>
<proteinExistence type="predicted"/>
<dbReference type="EMBL" id="JANJYJ010000009">
    <property type="protein sequence ID" value="KAK3189241.1"/>
    <property type="molecule type" value="Genomic_DNA"/>
</dbReference>
<reference evidence="1" key="1">
    <citation type="journal article" date="2023" name="Plant J.">
        <title>Genome sequences and population genomics provide insights into the demographic history, inbreeding, and mutation load of two 'living fossil' tree species of Dipteronia.</title>
        <authorList>
            <person name="Feng Y."/>
            <person name="Comes H.P."/>
            <person name="Chen J."/>
            <person name="Zhu S."/>
            <person name="Lu R."/>
            <person name="Zhang X."/>
            <person name="Li P."/>
            <person name="Qiu J."/>
            <person name="Olsen K.M."/>
            <person name="Qiu Y."/>
        </authorList>
    </citation>
    <scope>NUCLEOTIDE SEQUENCE</scope>
    <source>
        <strain evidence="1">NBL</strain>
    </source>
</reference>
<evidence type="ECO:0000313" key="1">
    <source>
        <dbReference type="EMBL" id="KAK3189241.1"/>
    </source>
</evidence>
<dbReference type="AlphaFoldDB" id="A0AAD9ZSR2"/>
<accession>A0AAD9ZSR2</accession>